<sequence length="63" mass="7155">MQGRWIRACKSLVFWKISHTFRKAKFSPDQAAKHAAGMMNGVDRGDGCIGEDHGLHQAYFRFS</sequence>
<keyword evidence="2" id="KW-1185">Reference proteome</keyword>
<organism evidence="1 2">
    <name type="scientific">Thalictrum thalictroides</name>
    <name type="common">Rue-anemone</name>
    <name type="synonym">Anemone thalictroides</name>
    <dbReference type="NCBI Taxonomy" id="46969"/>
    <lineage>
        <taxon>Eukaryota</taxon>
        <taxon>Viridiplantae</taxon>
        <taxon>Streptophyta</taxon>
        <taxon>Embryophyta</taxon>
        <taxon>Tracheophyta</taxon>
        <taxon>Spermatophyta</taxon>
        <taxon>Magnoliopsida</taxon>
        <taxon>Ranunculales</taxon>
        <taxon>Ranunculaceae</taxon>
        <taxon>Thalictroideae</taxon>
        <taxon>Thalictrum</taxon>
    </lineage>
</organism>
<proteinExistence type="predicted"/>
<name>A0A7J6V2H9_THATH</name>
<reference evidence="1 2" key="1">
    <citation type="submission" date="2020-06" db="EMBL/GenBank/DDBJ databases">
        <title>Transcriptomic and genomic resources for Thalictrum thalictroides and T. hernandezii: Facilitating candidate gene discovery in an emerging model plant lineage.</title>
        <authorList>
            <person name="Arias T."/>
            <person name="Riano-Pachon D.M."/>
            <person name="Di Stilio V.S."/>
        </authorList>
    </citation>
    <scope>NUCLEOTIDE SEQUENCE [LARGE SCALE GENOMIC DNA]</scope>
    <source>
        <strain evidence="2">cv. WT478/WT964</strain>
        <tissue evidence="1">Leaves</tissue>
    </source>
</reference>
<evidence type="ECO:0000313" key="2">
    <source>
        <dbReference type="Proteomes" id="UP000554482"/>
    </source>
</evidence>
<dbReference type="EMBL" id="JABWDY010039882">
    <property type="protein sequence ID" value="KAF5178602.1"/>
    <property type="molecule type" value="Genomic_DNA"/>
</dbReference>
<comment type="caution">
    <text evidence="1">The sequence shown here is derived from an EMBL/GenBank/DDBJ whole genome shotgun (WGS) entry which is preliminary data.</text>
</comment>
<accession>A0A7J6V2H9</accession>
<gene>
    <name evidence="1" type="ORF">FRX31_031811</name>
</gene>
<evidence type="ECO:0000313" key="1">
    <source>
        <dbReference type="EMBL" id="KAF5178602.1"/>
    </source>
</evidence>
<protein>
    <submittedName>
        <fullName evidence="1">Uncharacterized protein</fullName>
    </submittedName>
</protein>
<dbReference type="AlphaFoldDB" id="A0A7J6V2H9"/>
<dbReference type="Proteomes" id="UP000554482">
    <property type="component" value="Unassembled WGS sequence"/>
</dbReference>